<gene>
    <name evidence="8" type="ORF">OXX778_LOCUS13363</name>
</gene>
<dbReference type="Pfam" id="PF05602">
    <property type="entry name" value="CLPTM1"/>
    <property type="match status" value="1"/>
</dbReference>
<feature type="transmembrane region" description="Helical" evidence="7">
    <location>
        <begin position="331"/>
        <end position="351"/>
    </location>
</feature>
<comment type="similarity">
    <text evidence="2">Belongs to the CLPTM1 family.</text>
</comment>
<evidence type="ECO:0008006" key="10">
    <source>
        <dbReference type="Google" id="ProtNLM"/>
    </source>
</evidence>
<dbReference type="PANTHER" id="PTHR21347">
    <property type="entry name" value="CLEFT LIP AND PALATE ASSOCIATED TRANSMEMBRANE PROTEIN-RELATED"/>
    <property type="match status" value="1"/>
</dbReference>
<keyword evidence="9" id="KW-1185">Reference proteome</keyword>
<evidence type="ECO:0000256" key="3">
    <source>
        <dbReference type="ARBA" id="ARBA00022692"/>
    </source>
</evidence>
<feature type="transmembrane region" description="Helical" evidence="7">
    <location>
        <begin position="454"/>
        <end position="473"/>
    </location>
</feature>
<evidence type="ECO:0000256" key="4">
    <source>
        <dbReference type="ARBA" id="ARBA00022989"/>
    </source>
</evidence>
<evidence type="ECO:0000313" key="8">
    <source>
        <dbReference type="EMBL" id="CAF0939732.1"/>
    </source>
</evidence>
<proteinExistence type="inferred from homology"/>
<comment type="subcellular location">
    <subcellularLocation>
        <location evidence="1">Membrane</location>
        <topology evidence="1">Multi-pass membrane protein</topology>
    </subcellularLocation>
</comment>
<accession>A0A814CEE8</accession>
<feature type="region of interest" description="Disordered" evidence="6">
    <location>
        <begin position="586"/>
        <end position="605"/>
    </location>
</feature>
<dbReference type="GO" id="GO:0016020">
    <property type="term" value="C:membrane"/>
    <property type="evidence" value="ECO:0007669"/>
    <property type="project" value="UniProtKB-SubCell"/>
</dbReference>
<evidence type="ECO:0000313" key="9">
    <source>
        <dbReference type="Proteomes" id="UP000663879"/>
    </source>
</evidence>
<dbReference type="GO" id="GO:0012505">
    <property type="term" value="C:endomembrane system"/>
    <property type="evidence" value="ECO:0007669"/>
    <property type="project" value="TreeGrafter"/>
</dbReference>
<keyword evidence="3 7" id="KW-0812">Transmembrane</keyword>
<protein>
    <recommendedName>
        <fullName evidence="10">Cleft lip and palate associated transmembrane protein</fullName>
    </recommendedName>
</protein>
<comment type="caution">
    <text evidence="8">The sequence shown here is derived from an EMBL/GenBank/DDBJ whole genome shotgun (WGS) entry which is preliminary data.</text>
</comment>
<evidence type="ECO:0000256" key="7">
    <source>
        <dbReference type="SAM" id="Phobius"/>
    </source>
</evidence>
<dbReference type="EMBL" id="CAJNOC010002552">
    <property type="protein sequence ID" value="CAF0939732.1"/>
    <property type="molecule type" value="Genomic_DNA"/>
</dbReference>
<evidence type="ECO:0000256" key="1">
    <source>
        <dbReference type="ARBA" id="ARBA00004141"/>
    </source>
</evidence>
<reference evidence="8" key="1">
    <citation type="submission" date="2021-02" db="EMBL/GenBank/DDBJ databases">
        <authorList>
            <person name="Nowell W R."/>
        </authorList>
    </citation>
    <scope>NUCLEOTIDE SEQUENCE</scope>
    <source>
        <strain evidence="8">Ploen Becks lab</strain>
    </source>
</reference>
<dbReference type="PANTHER" id="PTHR21347:SF14">
    <property type="entry name" value="LIPID SCRAMBLASE CLPTM1-RELATED"/>
    <property type="match status" value="1"/>
</dbReference>
<dbReference type="InterPro" id="IPR008429">
    <property type="entry name" value="CLPTM1"/>
</dbReference>
<sequence>MSAQENAQVPVEAPQNQQQQATSFWGVAQNVIKQMLIFYFISQVTSGFFKSKPTVNQNSGGDSNPVVPNSNPGNLFAKGSLLDMYVYLSEHDYFDSFDDEKALYWFIPSIEYGNWNIGPEQNGNFLKNGNFELNKNMQNNGSIYLHVFMTENGRSPNPKDKETYSKRKTFSTFKRLNKYMKKTYKKTKNLLTGTTDKTEEYQQKANENLVEIISHWHPNMTINLVDDHSPWVQNSVPAPLNEYVEFDKATGKYYPVLYLNDYWNLNADYQPINDTLSHLNLSLTFSHIQLWKWQLYISQNMRSQWSNFFSDDATDEDQDTIKKTLLDTNPYLLGITAFVTLIHSVFEFLAFKNDIQFWKNRKDLEGLSVNSVLFGSFTQLIILLYVLDNDTNTVVRFSVGIGLLIDLWKIPKVLNVSLNYENKYFGLIPRLVMTHKTSYVKSNTDDYDRLAFKYLSWILFPLVVGYAIWSLIYQEHKGWYSWVLSMIYGFLLTFGFIMMTPQLFINYKLKSVAHLPWRMMTYKALNTFIDDIFAFVIEMPTMYRIGCFRDDIIFFIYLYQRWIYKVDKKRTNEFGTSGEDTVCVPEGANTEEISQNNTSDHIKSD</sequence>
<evidence type="ECO:0000256" key="5">
    <source>
        <dbReference type="ARBA" id="ARBA00023136"/>
    </source>
</evidence>
<dbReference type="OrthoDB" id="378564at2759"/>
<feature type="transmembrane region" description="Helical" evidence="7">
    <location>
        <begin position="367"/>
        <end position="387"/>
    </location>
</feature>
<name>A0A814CEE8_9BILA</name>
<evidence type="ECO:0000256" key="6">
    <source>
        <dbReference type="SAM" id="MobiDB-lite"/>
    </source>
</evidence>
<feature type="transmembrane region" description="Helical" evidence="7">
    <location>
        <begin position="479"/>
        <end position="500"/>
    </location>
</feature>
<evidence type="ECO:0000256" key="2">
    <source>
        <dbReference type="ARBA" id="ARBA00009310"/>
    </source>
</evidence>
<dbReference type="Proteomes" id="UP000663879">
    <property type="component" value="Unassembled WGS sequence"/>
</dbReference>
<keyword evidence="5 7" id="KW-0472">Membrane</keyword>
<keyword evidence="4 7" id="KW-1133">Transmembrane helix</keyword>
<dbReference type="AlphaFoldDB" id="A0A814CEE8"/>
<organism evidence="8 9">
    <name type="scientific">Brachionus calyciflorus</name>
    <dbReference type="NCBI Taxonomy" id="104777"/>
    <lineage>
        <taxon>Eukaryota</taxon>
        <taxon>Metazoa</taxon>
        <taxon>Spiralia</taxon>
        <taxon>Gnathifera</taxon>
        <taxon>Rotifera</taxon>
        <taxon>Eurotatoria</taxon>
        <taxon>Monogononta</taxon>
        <taxon>Pseudotrocha</taxon>
        <taxon>Ploima</taxon>
        <taxon>Brachionidae</taxon>
        <taxon>Brachionus</taxon>
    </lineage>
</organism>